<evidence type="ECO:0000256" key="9">
    <source>
        <dbReference type="ARBA" id="ARBA00023277"/>
    </source>
</evidence>
<gene>
    <name evidence="14" type="primary">LOC106463608</name>
</gene>
<dbReference type="SUPFAM" id="SSF51569">
    <property type="entry name" value="Aldolase"/>
    <property type="match status" value="1"/>
</dbReference>
<name>A0ABM1ST95_LIMPO</name>
<dbReference type="Gene3D" id="3.20.20.70">
    <property type="entry name" value="Aldolase class I"/>
    <property type="match status" value="1"/>
</dbReference>
<dbReference type="PANTHER" id="PTHR12128:SF21">
    <property type="entry name" value="N-ACETYLNEURAMINATE LYASE"/>
    <property type="match status" value="1"/>
</dbReference>
<evidence type="ECO:0000313" key="14">
    <source>
        <dbReference type="RefSeq" id="XP_022246851.1"/>
    </source>
</evidence>
<dbReference type="EC" id="4.1.3.3" evidence="5"/>
<keyword evidence="12" id="KW-0812">Transmembrane</keyword>
<feature type="transmembrane region" description="Helical" evidence="12">
    <location>
        <begin position="204"/>
        <end position="224"/>
    </location>
</feature>
<dbReference type="Proteomes" id="UP000694941">
    <property type="component" value="Unplaced"/>
</dbReference>
<evidence type="ECO:0000256" key="5">
    <source>
        <dbReference type="ARBA" id="ARBA00012911"/>
    </source>
</evidence>
<dbReference type="PIRSF" id="PIRSF001365">
    <property type="entry name" value="DHDPS"/>
    <property type="match status" value="1"/>
</dbReference>
<sequence length="312" mass="34391">MNEQIEMIKRFEGLLSAPFTAFFQNGKVNVDIIPKYVDLLCTNNVRGAFVNGTTGEGPSLTMEERKLTAEKWIIAGKGKLDLIVTQVGGCNINDAKELARHAEQHGATAIASLPPLYYKPTENRDLISYLAAIASAAPNTPFLYYHIPSYTGINVKLDQFLCEAKLRIPTLCGAKYTSTDLRDLFLCQQLEGKPFKLFLGADEIMLAALPLGVTAAIGATYNFMAPLSHKVIQAYKTCDFSEARQEQGRILKVVEVILKQGPLISMIKAVMNNIGPLDFGNPRPPLQPASEQEVTAMMKELRALKLENLVQE</sequence>
<keyword evidence="13" id="KW-1185">Reference proteome</keyword>
<dbReference type="SMART" id="SM01130">
    <property type="entry name" value="DHDPS"/>
    <property type="match status" value="1"/>
</dbReference>
<keyword evidence="12" id="KW-0472">Membrane</keyword>
<keyword evidence="12" id="KW-1133">Transmembrane helix</keyword>
<evidence type="ECO:0000256" key="11">
    <source>
        <dbReference type="PIRNR" id="PIRNR001365"/>
    </source>
</evidence>
<comment type="catalytic activity">
    <reaction evidence="10">
        <text>aceneuramate = aldehydo-N-acetyl-D-mannosamine + pyruvate</text>
        <dbReference type="Rhea" id="RHEA:23296"/>
        <dbReference type="ChEBI" id="CHEBI:15361"/>
        <dbReference type="ChEBI" id="CHEBI:17122"/>
        <dbReference type="ChEBI" id="CHEBI:173083"/>
        <dbReference type="EC" id="4.1.3.3"/>
    </reaction>
</comment>
<evidence type="ECO:0000256" key="8">
    <source>
        <dbReference type="ARBA" id="ARBA00023270"/>
    </source>
</evidence>
<keyword evidence="8" id="KW-0704">Schiff base</keyword>
<organism evidence="13 14">
    <name type="scientific">Limulus polyphemus</name>
    <name type="common">Atlantic horseshoe crab</name>
    <dbReference type="NCBI Taxonomy" id="6850"/>
    <lineage>
        <taxon>Eukaryota</taxon>
        <taxon>Metazoa</taxon>
        <taxon>Ecdysozoa</taxon>
        <taxon>Arthropoda</taxon>
        <taxon>Chelicerata</taxon>
        <taxon>Merostomata</taxon>
        <taxon>Xiphosura</taxon>
        <taxon>Limulidae</taxon>
        <taxon>Limulus</taxon>
    </lineage>
</organism>
<dbReference type="PRINTS" id="PR00146">
    <property type="entry name" value="DHPICSNTHASE"/>
</dbReference>
<dbReference type="PANTHER" id="PTHR12128">
    <property type="entry name" value="DIHYDRODIPICOLINATE SYNTHASE"/>
    <property type="match status" value="1"/>
</dbReference>
<evidence type="ECO:0000256" key="2">
    <source>
        <dbReference type="ARBA" id="ARBA00004878"/>
    </source>
</evidence>
<evidence type="ECO:0000256" key="10">
    <source>
        <dbReference type="ARBA" id="ARBA00044906"/>
    </source>
</evidence>
<evidence type="ECO:0000256" key="6">
    <source>
        <dbReference type="ARBA" id="ARBA00022490"/>
    </source>
</evidence>
<comment type="subcellular location">
    <subcellularLocation>
        <location evidence="1">Cytoplasm</location>
    </subcellularLocation>
</comment>
<evidence type="ECO:0000256" key="3">
    <source>
        <dbReference type="ARBA" id="ARBA00006324"/>
    </source>
</evidence>
<protein>
    <recommendedName>
        <fullName evidence="5">N-acetylneuraminate lyase</fullName>
        <ecNumber evidence="5">4.1.3.3</ecNumber>
    </recommendedName>
</protein>
<dbReference type="InterPro" id="IPR013785">
    <property type="entry name" value="Aldolase_TIM"/>
</dbReference>
<evidence type="ECO:0000256" key="7">
    <source>
        <dbReference type="ARBA" id="ARBA00023239"/>
    </source>
</evidence>
<accession>A0ABM1ST95</accession>
<evidence type="ECO:0000256" key="1">
    <source>
        <dbReference type="ARBA" id="ARBA00004496"/>
    </source>
</evidence>
<dbReference type="RefSeq" id="XP_022246851.1">
    <property type="nucleotide sequence ID" value="XM_022391143.1"/>
</dbReference>
<evidence type="ECO:0000256" key="4">
    <source>
        <dbReference type="ARBA" id="ARBA00011881"/>
    </source>
</evidence>
<evidence type="ECO:0000256" key="12">
    <source>
        <dbReference type="SAM" id="Phobius"/>
    </source>
</evidence>
<evidence type="ECO:0000313" key="13">
    <source>
        <dbReference type="Proteomes" id="UP000694941"/>
    </source>
</evidence>
<comment type="similarity">
    <text evidence="3">Belongs to the DapA family. NanA subfamily.</text>
</comment>
<dbReference type="GeneID" id="106463608"/>
<keyword evidence="9" id="KW-0119">Carbohydrate metabolism</keyword>
<comment type="subunit">
    <text evidence="4">Homotetramer.</text>
</comment>
<comment type="pathway">
    <text evidence="2">Amino-sugar metabolism; N-acetylneuraminate degradation.</text>
</comment>
<keyword evidence="6" id="KW-0963">Cytoplasm</keyword>
<feature type="transmembrane region" description="Helical" evidence="12">
    <location>
        <begin position="126"/>
        <end position="147"/>
    </location>
</feature>
<proteinExistence type="inferred from homology"/>
<dbReference type="Pfam" id="PF00701">
    <property type="entry name" value="DHDPS"/>
    <property type="match status" value="1"/>
</dbReference>
<reference evidence="14" key="1">
    <citation type="submission" date="2025-08" db="UniProtKB">
        <authorList>
            <consortium name="RefSeq"/>
        </authorList>
    </citation>
    <scope>IDENTIFICATION</scope>
    <source>
        <tissue evidence="14">Muscle</tissue>
    </source>
</reference>
<dbReference type="InterPro" id="IPR002220">
    <property type="entry name" value="DapA-like"/>
</dbReference>
<keyword evidence="7 11" id="KW-0456">Lyase</keyword>